<organism evidence="1">
    <name type="scientific">Trepomonas sp. PC1</name>
    <dbReference type="NCBI Taxonomy" id="1076344"/>
    <lineage>
        <taxon>Eukaryota</taxon>
        <taxon>Metamonada</taxon>
        <taxon>Diplomonadida</taxon>
        <taxon>Hexamitidae</taxon>
        <taxon>Hexamitinae</taxon>
        <taxon>Trepomonas</taxon>
    </lineage>
</organism>
<accession>A0A146JYG9</accession>
<gene>
    <name evidence="1" type="ORF">TPC1_30735</name>
</gene>
<name>A0A146JYG9_9EUKA</name>
<protein>
    <submittedName>
        <fullName evidence="1">Uncharacterized protein</fullName>
    </submittedName>
</protein>
<feature type="non-terminal residue" evidence="1">
    <location>
        <position position="1"/>
    </location>
</feature>
<proteinExistence type="predicted"/>
<sequence length="492" mass="58130">ITVLFFKTHFRLCCIDSKTLKWRILPQLIQLRDKKVSSTHLLSLFKQDFHFFCCFISNMNPRTMYLQTRILLNKMNKFMTEQLLQSGNLTDLVLSLSLQEALFFSQQNSNRYDLIQNANKICEYCENNEVDKQNLVKIAIVIEQYKIHPRLFDLVMKIGSIDQKIETALVYCRNILANFDDLPIEKIDFNTKAESIIKQYKVDRLLQIYGDIPEHFQNVEMFQAQYQCELYGLITELLLKLEYEIECQEKMLDIVFSMCEADESNAQFLIPLMMVPQTVNLFLTKTANHPEYGHVCFEFIFRLDKTQTNRTLNVLTQILETCKVTPELPISNLLEYGLHHKYLRELIAGQGDLNEHLEFLVPLSANHPCAVIEQIYQFLLDQLKRIKPSTRRLVSQILMHLSADSTVLELMKDFWNSEELYTRVIKIFQDQQNWNRDLIENLLTMIVYFQHDQELADKYRDSEEFIMALDEMLNNEDLTDLIQVFQIEWSTV</sequence>
<reference evidence="1" key="1">
    <citation type="submission" date="2015-07" db="EMBL/GenBank/DDBJ databases">
        <title>Adaptation to a free-living lifestyle via gene acquisitions in the diplomonad Trepomonas sp. PC1.</title>
        <authorList>
            <person name="Xu F."/>
            <person name="Jerlstrom-Hultqvist J."/>
            <person name="Kolisko M."/>
            <person name="Simpson A.G.B."/>
            <person name="Roger A.J."/>
            <person name="Svard S.G."/>
            <person name="Andersson J.O."/>
        </authorList>
    </citation>
    <scope>NUCLEOTIDE SEQUENCE</scope>
    <source>
        <strain evidence="1">PC1</strain>
    </source>
</reference>
<evidence type="ECO:0000313" key="1">
    <source>
        <dbReference type="EMBL" id="JAP89770.1"/>
    </source>
</evidence>
<dbReference type="AlphaFoldDB" id="A0A146JYG9"/>
<dbReference type="EMBL" id="GDID01006836">
    <property type="protein sequence ID" value="JAP89770.1"/>
    <property type="molecule type" value="Transcribed_RNA"/>
</dbReference>